<gene>
    <name evidence="1" type="ORF">LCGC14_3053300</name>
</gene>
<reference evidence="1" key="1">
    <citation type="journal article" date="2015" name="Nature">
        <title>Complex archaea that bridge the gap between prokaryotes and eukaryotes.</title>
        <authorList>
            <person name="Spang A."/>
            <person name="Saw J.H."/>
            <person name="Jorgensen S.L."/>
            <person name="Zaremba-Niedzwiedzka K."/>
            <person name="Martijn J."/>
            <person name="Lind A.E."/>
            <person name="van Eijk R."/>
            <person name="Schleper C."/>
            <person name="Guy L."/>
            <person name="Ettema T.J."/>
        </authorList>
    </citation>
    <scope>NUCLEOTIDE SEQUENCE</scope>
</reference>
<proteinExistence type="predicted"/>
<organism evidence="1">
    <name type="scientific">marine sediment metagenome</name>
    <dbReference type="NCBI Taxonomy" id="412755"/>
    <lineage>
        <taxon>unclassified sequences</taxon>
        <taxon>metagenomes</taxon>
        <taxon>ecological metagenomes</taxon>
    </lineage>
</organism>
<accession>A0A0F8X994</accession>
<dbReference type="EMBL" id="LAZR01064419">
    <property type="protein sequence ID" value="KKK57555.1"/>
    <property type="molecule type" value="Genomic_DNA"/>
</dbReference>
<evidence type="ECO:0000313" key="1">
    <source>
        <dbReference type="EMBL" id="KKK57555.1"/>
    </source>
</evidence>
<protein>
    <submittedName>
        <fullName evidence="1">Uncharacterized protein</fullName>
    </submittedName>
</protein>
<comment type="caution">
    <text evidence="1">The sequence shown here is derived from an EMBL/GenBank/DDBJ whole genome shotgun (WGS) entry which is preliminary data.</text>
</comment>
<dbReference type="AlphaFoldDB" id="A0A0F8X994"/>
<sequence>MSLMFAGCPIHEGKIKVEDKCLFCEYYTGKKGDLFYPLKWCKHPDNLKRRDRFLKKRRELI</sequence>
<name>A0A0F8X994_9ZZZZ</name>